<feature type="domain" description="ABC transmembrane type-1" evidence="7">
    <location>
        <begin position="231"/>
        <end position="446"/>
    </location>
</feature>
<dbReference type="NCBIfam" id="TIGR02138">
    <property type="entry name" value="phosphate_pstC"/>
    <property type="match status" value="1"/>
</dbReference>
<comment type="subcellular location">
    <subcellularLocation>
        <location evidence="6">Cell inner membrane</location>
        <topology evidence="6">Multi-pass membrane protein</topology>
    </subcellularLocation>
    <subcellularLocation>
        <location evidence="1 5">Cell membrane</location>
        <topology evidence="1 5">Multi-pass membrane protein</topology>
    </subcellularLocation>
</comment>
<organism evidence="8 9">
    <name type="scientific">Litoreibacter ponti</name>
    <dbReference type="NCBI Taxonomy" id="1510457"/>
    <lineage>
        <taxon>Bacteria</taxon>
        <taxon>Pseudomonadati</taxon>
        <taxon>Pseudomonadota</taxon>
        <taxon>Alphaproteobacteria</taxon>
        <taxon>Rhodobacterales</taxon>
        <taxon>Roseobacteraceae</taxon>
        <taxon>Litoreibacter</taxon>
    </lineage>
</organism>
<evidence type="ECO:0000313" key="8">
    <source>
        <dbReference type="EMBL" id="PTX56013.1"/>
    </source>
</evidence>
<sequence>MLTLTFFAILALALAFFVLGRARAISVVSGETRLLHSRPNYHGTLALLLSGLCGLAVLIVVGLVWGAWVENSLMGAIMAAEPGLSPIEAQLVLSDARAIAAGGIPSKTDALREEIAALVTSRDALHDWGTVILSAIAALLGGLWAYGKIAADWRARNRSETIIRRILLLTAAIAVATTVGIVMSLIFETINFFNNIEWQVHKFLFGTTWSPLSGVQAGKLDPDKVGAIPLFAGTLLITVIAMLVAVPIGLLAAIYLSDFASNRTRAWAKPMLELLAGIPTVVYGFFAAITLAPFIRNSGESIGLTIASESALAAGIVMGIMIIPFISSLSDDVINSVPQSLRDGSYGLGATKAETIRQVVLPAALPGIVSAVLLGVSRAVGETMIVVMAAGQGANLTANPLEAVTTVTVQIVMLITGDTEASTAAGPAFTLGFTLFCVTLLMNIVAQRIVRKYRELYD</sequence>
<evidence type="ECO:0000256" key="6">
    <source>
        <dbReference type="RuleBase" id="RU363054"/>
    </source>
</evidence>
<dbReference type="SUPFAM" id="SSF161098">
    <property type="entry name" value="MetI-like"/>
    <property type="match status" value="1"/>
</dbReference>
<keyword evidence="2 5" id="KW-0812">Transmembrane</keyword>
<feature type="transmembrane region" description="Helical" evidence="5">
    <location>
        <begin position="166"/>
        <end position="187"/>
    </location>
</feature>
<comment type="caution">
    <text evidence="8">The sequence shown here is derived from an EMBL/GenBank/DDBJ whole genome shotgun (WGS) entry which is preliminary data.</text>
</comment>
<evidence type="ECO:0000256" key="4">
    <source>
        <dbReference type="ARBA" id="ARBA00023136"/>
    </source>
</evidence>
<evidence type="ECO:0000256" key="5">
    <source>
        <dbReference type="RuleBase" id="RU363032"/>
    </source>
</evidence>
<dbReference type="Pfam" id="PF00528">
    <property type="entry name" value="BPD_transp_1"/>
    <property type="match status" value="1"/>
</dbReference>
<dbReference type="Gene3D" id="1.10.3720.10">
    <property type="entry name" value="MetI-like"/>
    <property type="match status" value="1"/>
</dbReference>
<dbReference type="InterPro" id="IPR011864">
    <property type="entry name" value="Phosphate_PstC"/>
</dbReference>
<keyword evidence="6" id="KW-1003">Cell membrane</keyword>
<evidence type="ECO:0000256" key="2">
    <source>
        <dbReference type="ARBA" id="ARBA00022692"/>
    </source>
</evidence>
<dbReference type="PANTHER" id="PTHR42727">
    <property type="entry name" value="PHOSPHATE TRANSPORT SYSTEM PERMEASE PROTEIN"/>
    <property type="match status" value="1"/>
</dbReference>
<dbReference type="GO" id="GO:0005886">
    <property type="term" value="C:plasma membrane"/>
    <property type="evidence" value="ECO:0007669"/>
    <property type="project" value="UniProtKB-SubCell"/>
</dbReference>
<comment type="similarity">
    <text evidence="6">Belongs to the binding-protein-dependent transport system permease family. CysTW subfamily.</text>
</comment>
<evidence type="ECO:0000256" key="1">
    <source>
        <dbReference type="ARBA" id="ARBA00004651"/>
    </source>
</evidence>
<accession>A0A2T6BIW6</accession>
<dbReference type="CDD" id="cd06261">
    <property type="entry name" value="TM_PBP2"/>
    <property type="match status" value="1"/>
</dbReference>
<dbReference type="PANTHER" id="PTHR42727:SF1">
    <property type="entry name" value="PHOSPHATE TRANSPORT SYSTEM PERMEASE"/>
    <property type="match status" value="1"/>
</dbReference>
<evidence type="ECO:0000259" key="7">
    <source>
        <dbReference type="PROSITE" id="PS50928"/>
    </source>
</evidence>
<feature type="transmembrane region" description="Helical" evidence="5">
    <location>
        <begin position="274"/>
        <end position="295"/>
    </location>
</feature>
<proteinExistence type="inferred from homology"/>
<name>A0A2T6BIW6_9RHOB</name>
<keyword evidence="4 5" id="KW-0472">Membrane</keyword>
<keyword evidence="6" id="KW-0997">Cell inner membrane</keyword>
<dbReference type="Pfam" id="PF12501">
    <property type="entry name" value="DUF3708"/>
    <property type="match status" value="1"/>
</dbReference>
<feature type="transmembrane region" description="Helical" evidence="5">
    <location>
        <begin position="424"/>
        <end position="446"/>
    </location>
</feature>
<comment type="function">
    <text evidence="6">Part of the binding-protein-dependent transport system for phosphate; probably responsible for the translocation of the substrate across the membrane.</text>
</comment>
<dbReference type="OrthoDB" id="9785113at2"/>
<dbReference type="PROSITE" id="PS50928">
    <property type="entry name" value="ABC_TM1"/>
    <property type="match status" value="1"/>
</dbReference>
<keyword evidence="6" id="KW-0592">Phosphate transport</keyword>
<gene>
    <name evidence="8" type="ORF">C8N43_0662</name>
</gene>
<keyword evidence="3 5" id="KW-1133">Transmembrane helix</keyword>
<keyword evidence="9" id="KW-1185">Reference proteome</keyword>
<feature type="transmembrane region" description="Helical" evidence="5">
    <location>
        <begin position="128"/>
        <end position="146"/>
    </location>
</feature>
<dbReference type="RefSeq" id="WP_107844248.1">
    <property type="nucleotide sequence ID" value="NZ_QBKS01000001.1"/>
</dbReference>
<evidence type="ECO:0000313" key="9">
    <source>
        <dbReference type="Proteomes" id="UP000243978"/>
    </source>
</evidence>
<feature type="transmembrane region" description="Helical" evidence="5">
    <location>
        <begin position="302"/>
        <end position="326"/>
    </location>
</feature>
<evidence type="ECO:0000256" key="3">
    <source>
        <dbReference type="ARBA" id="ARBA00022989"/>
    </source>
</evidence>
<feature type="transmembrane region" description="Helical" evidence="5">
    <location>
        <begin position="228"/>
        <end position="254"/>
    </location>
</feature>
<protein>
    <recommendedName>
        <fullName evidence="6">Phosphate transport system permease protein</fullName>
    </recommendedName>
</protein>
<dbReference type="AlphaFoldDB" id="A0A2T6BIW6"/>
<keyword evidence="5" id="KW-0813">Transport</keyword>
<reference evidence="8 9" key="1">
    <citation type="submission" date="2018-04" db="EMBL/GenBank/DDBJ databases">
        <title>Genomic Encyclopedia of Archaeal and Bacterial Type Strains, Phase II (KMG-II): from individual species to whole genera.</title>
        <authorList>
            <person name="Goeker M."/>
        </authorList>
    </citation>
    <scope>NUCLEOTIDE SEQUENCE [LARGE SCALE GENOMIC DNA]</scope>
    <source>
        <strain evidence="8 9">DSM 100977</strain>
    </source>
</reference>
<feature type="transmembrane region" description="Helical" evidence="5">
    <location>
        <begin position="48"/>
        <end position="68"/>
    </location>
</feature>
<dbReference type="InterPro" id="IPR035906">
    <property type="entry name" value="MetI-like_sf"/>
</dbReference>
<dbReference type="InterPro" id="IPR000515">
    <property type="entry name" value="MetI-like"/>
</dbReference>
<dbReference type="InterPro" id="IPR022182">
    <property type="entry name" value="PstC_N"/>
</dbReference>
<dbReference type="GO" id="GO:0006817">
    <property type="term" value="P:phosphate ion transport"/>
    <property type="evidence" value="ECO:0007669"/>
    <property type="project" value="UniProtKB-KW"/>
</dbReference>
<dbReference type="EMBL" id="QBKS01000001">
    <property type="protein sequence ID" value="PTX56013.1"/>
    <property type="molecule type" value="Genomic_DNA"/>
</dbReference>
<dbReference type="Proteomes" id="UP000243978">
    <property type="component" value="Unassembled WGS sequence"/>
</dbReference>
<dbReference type="GO" id="GO:0005315">
    <property type="term" value="F:phosphate transmembrane transporter activity"/>
    <property type="evidence" value="ECO:0007669"/>
    <property type="project" value="InterPro"/>
</dbReference>